<keyword evidence="5" id="KW-0677">Repeat</keyword>
<evidence type="ECO:0000256" key="9">
    <source>
        <dbReference type="PROSITE-ProRule" id="PRU00282"/>
    </source>
</evidence>
<reference evidence="11" key="1">
    <citation type="journal article" date="2023" name="Mol. Phylogenet. Evol.">
        <title>Genome-scale phylogeny and comparative genomics of the fungal order Sordariales.</title>
        <authorList>
            <person name="Hensen N."/>
            <person name="Bonometti L."/>
            <person name="Westerberg I."/>
            <person name="Brannstrom I.O."/>
            <person name="Guillou S."/>
            <person name="Cros-Aarteil S."/>
            <person name="Calhoun S."/>
            <person name="Haridas S."/>
            <person name="Kuo A."/>
            <person name="Mondo S."/>
            <person name="Pangilinan J."/>
            <person name="Riley R."/>
            <person name="LaButti K."/>
            <person name="Andreopoulos B."/>
            <person name="Lipzen A."/>
            <person name="Chen C."/>
            <person name="Yan M."/>
            <person name="Daum C."/>
            <person name="Ng V."/>
            <person name="Clum A."/>
            <person name="Steindorff A."/>
            <person name="Ohm R.A."/>
            <person name="Martin F."/>
            <person name="Silar P."/>
            <person name="Natvig D.O."/>
            <person name="Lalanne C."/>
            <person name="Gautier V."/>
            <person name="Ament-Velasquez S.L."/>
            <person name="Kruys A."/>
            <person name="Hutchinson M.I."/>
            <person name="Powell A.J."/>
            <person name="Barry K."/>
            <person name="Miller A.N."/>
            <person name="Grigoriev I.V."/>
            <person name="Debuchy R."/>
            <person name="Gladieux P."/>
            <person name="Hiltunen Thoren M."/>
            <person name="Johannesson H."/>
        </authorList>
    </citation>
    <scope>NUCLEOTIDE SEQUENCE</scope>
    <source>
        <strain evidence="11">PSN324</strain>
    </source>
</reference>
<feature type="repeat" description="Solcar" evidence="9">
    <location>
        <begin position="4"/>
        <end position="88"/>
    </location>
</feature>
<feature type="repeat" description="Solcar" evidence="9">
    <location>
        <begin position="98"/>
        <end position="190"/>
    </location>
</feature>
<dbReference type="PANTHER" id="PTHR45667">
    <property type="entry name" value="S-ADENOSYLMETHIONINE MITOCHONDRIAL CARRIER PROTEIN"/>
    <property type="match status" value="1"/>
</dbReference>
<evidence type="ECO:0000256" key="4">
    <source>
        <dbReference type="ARBA" id="ARBA00022692"/>
    </source>
</evidence>
<dbReference type="SUPFAM" id="SSF103506">
    <property type="entry name" value="Mitochondrial carrier"/>
    <property type="match status" value="1"/>
</dbReference>
<keyword evidence="6" id="KW-0496">Mitochondrion</keyword>
<evidence type="ECO:0000256" key="6">
    <source>
        <dbReference type="ARBA" id="ARBA00022792"/>
    </source>
</evidence>
<dbReference type="InterPro" id="IPR018108">
    <property type="entry name" value="MCP_transmembrane"/>
</dbReference>
<dbReference type="PROSITE" id="PS50920">
    <property type="entry name" value="SOLCAR"/>
    <property type="match status" value="3"/>
</dbReference>
<evidence type="ECO:0000256" key="2">
    <source>
        <dbReference type="ARBA" id="ARBA00006375"/>
    </source>
</evidence>
<dbReference type="SUPFAM" id="SSF54909">
    <property type="entry name" value="Dimeric alpha+beta barrel"/>
    <property type="match status" value="1"/>
</dbReference>
<feature type="repeat" description="Solcar" evidence="9">
    <location>
        <begin position="219"/>
        <end position="312"/>
    </location>
</feature>
<evidence type="ECO:0000256" key="8">
    <source>
        <dbReference type="ARBA" id="ARBA00023136"/>
    </source>
</evidence>
<evidence type="ECO:0000256" key="1">
    <source>
        <dbReference type="ARBA" id="ARBA00004141"/>
    </source>
</evidence>
<dbReference type="Gene3D" id="1.50.40.10">
    <property type="entry name" value="Mitochondrial carrier domain"/>
    <property type="match status" value="1"/>
</dbReference>
<feature type="transmembrane region" description="Helical" evidence="10">
    <location>
        <begin position="59"/>
        <end position="82"/>
    </location>
</feature>
<dbReference type="Proteomes" id="UP001321749">
    <property type="component" value="Unassembled WGS sequence"/>
</dbReference>
<gene>
    <name evidence="11" type="ORF">QBC42DRAFT_349152</name>
</gene>
<name>A0AAV9HJ17_9PEZI</name>
<organism evidence="11 12">
    <name type="scientific">Cladorrhinum samala</name>
    <dbReference type="NCBI Taxonomy" id="585594"/>
    <lineage>
        <taxon>Eukaryota</taxon>
        <taxon>Fungi</taxon>
        <taxon>Dikarya</taxon>
        <taxon>Ascomycota</taxon>
        <taxon>Pezizomycotina</taxon>
        <taxon>Sordariomycetes</taxon>
        <taxon>Sordariomycetidae</taxon>
        <taxon>Sordariales</taxon>
        <taxon>Podosporaceae</taxon>
        <taxon>Cladorrhinum</taxon>
    </lineage>
</organism>
<evidence type="ECO:0000313" key="12">
    <source>
        <dbReference type="Proteomes" id="UP001321749"/>
    </source>
</evidence>
<evidence type="ECO:0000256" key="7">
    <source>
        <dbReference type="ARBA" id="ARBA00022989"/>
    </source>
</evidence>
<evidence type="ECO:0000256" key="10">
    <source>
        <dbReference type="SAM" id="Phobius"/>
    </source>
</evidence>
<keyword evidence="3" id="KW-0813">Transport</keyword>
<dbReference type="GO" id="GO:0016020">
    <property type="term" value="C:membrane"/>
    <property type="evidence" value="ECO:0007669"/>
    <property type="project" value="UniProtKB-SubCell"/>
</dbReference>
<keyword evidence="12" id="KW-1185">Reference proteome</keyword>
<keyword evidence="8 9" id="KW-0472">Membrane</keyword>
<dbReference type="AlphaFoldDB" id="A0AAV9HJ17"/>
<comment type="similarity">
    <text evidence="2">Belongs to the mitochondrial carrier (TC 2.A.29) family.</text>
</comment>
<dbReference type="Pfam" id="PF00153">
    <property type="entry name" value="Mito_carr"/>
    <property type="match status" value="3"/>
</dbReference>
<keyword evidence="4 9" id="KW-0812">Transmembrane</keyword>
<sequence length="690" mass="75575">MKDSTQTEILIAGAVAAFTVDLAVYPLDTWKTRYQSQDVSKTVGTTAHKAKLLRNSFKGLYQGIGSVIFATLPAAGLFFLTYESTKSGLESSLSANVPRPAIHSVASAIAELASCAILTPAEVVKQNAQVLQRSSKSNHNRSSSLEALQMVWRSEGGVSRRFWAGYTALAARNLPFTALQFPLFELFRGYVWKRREADNARLRPDSQAGEDIAASGLMEVGLVTGVSAAMAGSLAALITSPMDFVKTKMMLLDADSRDSPKKSKKLGGLEVAKLVLRERGILGLFRGAALRVSWTALGSGLYLGSYEMAKIWLKGGSTDQGDVACFWGKEPYPSNGERRATKYRWQCDSVAKREVKEGHGPVAWRWALASVYGRSSAKKAGEPKLLNNVTTFATDGAIGTLSASVPTRFGALSRRASSHQIDLCSEQPYKTLRASVTPRKLRSSFTDSHLLLPRACQELPGPATMTLSQGIDFVAGAQALTQRRGCIKDETVVLETKIESTTPSPDPDRYLVVSPYTEPEHLLDLETLDTENQLLALALTNLKCLRDDYATAPYLETFNWGQIIDTVRALNRGRQHSWKEASFYVVVFRSQIPPTTVYAELGTLDKAAHVEATSSGGFLKYWFGTPDIDGRNLATCVWRSQEDAKKGGIGPAHRKAAGAARHLYSFWKIDRHRLTIEDDIAGWSITDWTD</sequence>
<evidence type="ECO:0000256" key="3">
    <source>
        <dbReference type="ARBA" id="ARBA00022448"/>
    </source>
</evidence>
<evidence type="ECO:0000256" key="5">
    <source>
        <dbReference type="ARBA" id="ARBA00022737"/>
    </source>
</evidence>
<dbReference type="InterPro" id="IPR023395">
    <property type="entry name" value="MCP_dom_sf"/>
</dbReference>
<comment type="subcellular location">
    <subcellularLocation>
        <location evidence="1">Membrane</location>
        <topology evidence="1">Multi-pass membrane protein</topology>
    </subcellularLocation>
</comment>
<comment type="caution">
    <text evidence="11">The sequence shown here is derived from an EMBL/GenBank/DDBJ whole genome shotgun (WGS) entry which is preliminary data.</text>
</comment>
<keyword evidence="7 10" id="KW-1133">Transmembrane helix</keyword>
<protein>
    <submittedName>
        <fullName evidence="11">Mitochondrial carrier domain-containing protein</fullName>
    </submittedName>
</protein>
<accession>A0AAV9HJ17</accession>
<dbReference type="EMBL" id="MU865048">
    <property type="protein sequence ID" value="KAK4459051.1"/>
    <property type="molecule type" value="Genomic_DNA"/>
</dbReference>
<dbReference type="InterPro" id="IPR011008">
    <property type="entry name" value="Dimeric_a/b-barrel"/>
</dbReference>
<reference evidence="11" key="2">
    <citation type="submission" date="2023-06" db="EMBL/GenBank/DDBJ databases">
        <authorList>
            <consortium name="Lawrence Berkeley National Laboratory"/>
            <person name="Mondo S.J."/>
            <person name="Hensen N."/>
            <person name="Bonometti L."/>
            <person name="Westerberg I."/>
            <person name="Brannstrom I.O."/>
            <person name="Guillou S."/>
            <person name="Cros-Aarteil S."/>
            <person name="Calhoun S."/>
            <person name="Haridas S."/>
            <person name="Kuo A."/>
            <person name="Pangilinan J."/>
            <person name="Riley R."/>
            <person name="Labutti K."/>
            <person name="Andreopoulos B."/>
            <person name="Lipzen A."/>
            <person name="Chen C."/>
            <person name="Yanf M."/>
            <person name="Daum C."/>
            <person name="Ng V."/>
            <person name="Clum A."/>
            <person name="Steindorff A."/>
            <person name="Ohm R."/>
            <person name="Martin F."/>
            <person name="Silar P."/>
            <person name="Natvig D."/>
            <person name="Lalanne C."/>
            <person name="Gautier V."/>
            <person name="Ament-Velasquez S.L."/>
            <person name="Kruys A."/>
            <person name="Hutchinson M.I."/>
            <person name="Powell A.J."/>
            <person name="Barry K."/>
            <person name="Miller A.N."/>
            <person name="Grigoriev I.V."/>
            <person name="Debuchy R."/>
            <person name="Gladieux P."/>
            <person name="Thoren M.H."/>
            <person name="Johannesson H."/>
        </authorList>
    </citation>
    <scope>NUCLEOTIDE SEQUENCE</scope>
    <source>
        <strain evidence="11">PSN324</strain>
    </source>
</reference>
<proteinExistence type="inferred from homology"/>
<keyword evidence="6" id="KW-0999">Mitochondrion inner membrane</keyword>
<evidence type="ECO:0000313" key="11">
    <source>
        <dbReference type="EMBL" id="KAK4459051.1"/>
    </source>
</evidence>